<evidence type="ECO:0000313" key="2">
    <source>
        <dbReference type="Proteomes" id="UP000825890"/>
    </source>
</evidence>
<evidence type="ECO:0000313" key="1">
    <source>
        <dbReference type="EMBL" id="GIZ37432.1"/>
    </source>
</evidence>
<comment type="caution">
    <text evidence="1">The sequence shown here is derived from an EMBL/GenBank/DDBJ whole genome shotgun (WGS) entry which is preliminary data.</text>
</comment>
<dbReference type="AlphaFoldDB" id="A0A9P3C9U0"/>
<dbReference type="Proteomes" id="UP000825890">
    <property type="component" value="Unassembled WGS sequence"/>
</dbReference>
<keyword evidence="2" id="KW-1185">Reference proteome</keyword>
<proteinExistence type="predicted"/>
<sequence length="248" mass="28192">MSDEPDIATAPTTVTSQEHAGEQECFRLFDLPTELIIRVLEFAVVISTKAKPLLIECYLKESWPTACNELSAKQPAITRTCRLFREEGLKLFYTQNIFLGASSDDDAPALWSWAETIGQKNLQRIQQLYVAWVGGYGETFCQYQGGKLFNAHDDDDESEVCACQLLEEVVYLDSRNYKFKGPSSCFLQLDYGKIVLDVAWDHPRYRISFGHQHNHGSQLLVGCPSLIADHDIFKDGHARDFWVVEEND</sequence>
<dbReference type="PANTHER" id="PTHR42085">
    <property type="entry name" value="F-BOX DOMAIN-CONTAINING PROTEIN"/>
    <property type="match status" value="1"/>
</dbReference>
<accession>A0A9P3C9U0</accession>
<dbReference type="EMBL" id="BOLY01000001">
    <property type="protein sequence ID" value="GIZ37432.1"/>
    <property type="molecule type" value="Genomic_DNA"/>
</dbReference>
<dbReference type="RefSeq" id="XP_044651919.1">
    <property type="nucleotide sequence ID" value="XM_044795984.1"/>
</dbReference>
<reference evidence="1 2" key="1">
    <citation type="submission" date="2021-01" db="EMBL/GenBank/DDBJ databases">
        <title>Cercospora kikuchii MAFF 305040 whole genome shotgun sequence.</title>
        <authorList>
            <person name="Kashiwa T."/>
            <person name="Suzuki T."/>
        </authorList>
    </citation>
    <scope>NUCLEOTIDE SEQUENCE [LARGE SCALE GENOMIC DNA]</scope>
    <source>
        <strain evidence="1 2">MAFF 305040</strain>
    </source>
</reference>
<organism evidence="1 2">
    <name type="scientific">Cercospora kikuchii</name>
    <dbReference type="NCBI Taxonomy" id="84275"/>
    <lineage>
        <taxon>Eukaryota</taxon>
        <taxon>Fungi</taxon>
        <taxon>Dikarya</taxon>
        <taxon>Ascomycota</taxon>
        <taxon>Pezizomycotina</taxon>
        <taxon>Dothideomycetes</taxon>
        <taxon>Dothideomycetidae</taxon>
        <taxon>Mycosphaerellales</taxon>
        <taxon>Mycosphaerellaceae</taxon>
        <taxon>Cercospora</taxon>
    </lineage>
</organism>
<dbReference type="InterPro" id="IPR038883">
    <property type="entry name" value="AN11006-like"/>
</dbReference>
<protein>
    <submittedName>
        <fullName evidence="1">Uncharacterized protein</fullName>
    </submittedName>
</protein>
<dbReference type="OrthoDB" id="3643916at2759"/>
<gene>
    <name evidence="1" type="ORF">CKM354_000087800</name>
</gene>
<name>A0A9P3C9U0_9PEZI</name>
<dbReference type="GeneID" id="68286453"/>
<dbReference type="PANTHER" id="PTHR42085:SF4">
    <property type="entry name" value="F-BOX DOMAIN-CONTAINING PROTEIN"/>
    <property type="match status" value="1"/>
</dbReference>